<name>A0A445F909_GLYSO</name>
<sequence length="143" mass="15794">MGNARKGTRARVQSGSKGFCELKEKEEKFEKRLRKIGGEKPLTKTVSSSSFSRSLCIRETLIAADRSPCRSSSILLVPSKKSWVGLELIALIYSLYKMEVCKVLASLFLDSPNAVHEITIVSNRCPPPPPSHLLCIYILTAIA</sequence>
<gene>
    <name evidence="1" type="ORF">D0Y65_054903</name>
</gene>
<organism evidence="1 2">
    <name type="scientific">Glycine soja</name>
    <name type="common">Wild soybean</name>
    <dbReference type="NCBI Taxonomy" id="3848"/>
    <lineage>
        <taxon>Eukaryota</taxon>
        <taxon>Viridiplantae</taxon>
        <taxon>Streptophyta</taxon>
        <taxon>Embryophyta</taxon>
        <taxon>Tracheophyta</taxon>
        <taxon>Spermatophyta</taxon>
        <taxon>Magnoliopsida</taxon>
        <taxon>eudicotyledons</taxon>
        <taxon>Gunneridae</taxon>
        <taxon>Pentapetalae</taxon>
        <taxon>rosids</taxon>
        <taxon>fabids</taxon>
        <taxon>Fabales</taxon>
        <taxon>Fabaceae</taxon>
        <taxon>Papilionoideae</taxon>
        <taxon>50 kb inversion clade</taxon>
        <taxon>NPAAA clade</taxon>
        <taxon>indigoferoid/millettioid clade</taxon>
        <taxon>Phaseoleae</taxon>
        <taxon>Glycine</taxon>
        <taxon>Glycine subgen. Soja</taxon>
    </lineage>
</organism>
<dbReference type="GO" id="GO:0004638">
    <property type="term" value="F:phosphoribosylaminoimidazole carboxylase activity"/>
    <property type="evidence" value="ECO:0007669"/>
    <property type="project" value="UniProtKB-EC"/>
</dbReference>
<protein>
    <submittedName>
        <fullName evidence="1">Phosphoribosylaminoimidazole carboxylase, chloroplastic isoform J</fullName>
        <ecNumber evidence="1">4.1.1.21</ecNumber>
    </submittedName>
</protein>
<dbReference type="EMBL" id="QZWG01000020">
    <property type="protein sequence ID" value="RZB45302.1"/>
    <property type="molecule type" value="Genomic_DNA"/>
</dbReference>
<proteinExistence type="predicted"/>
<evidence type="ECO:0000313" key="1">
    <source>
        <dbReference type="EMBL" id="RZB45302.1"/>
    </source>
</evidence>
<keyword evidence="1" id="KW-0456">Lyase</keyword>
<dbReference type="EC" id="4.1.1.21" evidence="1"/>
<evidence type="ECO:0000313" key="2">
    <source>
        <dbReference type="Proteomes" id="UP000289340"/>
    </source>
</evidence>
<comment type="caution">
    <text evidence="1">The sequence shown here is derived from an EMBL/GenBank/DDBJ whole genome shotgun (WGS) entry which is preliminary data.</text>
</comment>
<dbReference type="Proteomes" id="UP000289340">
    <property type="component" value="Chromosome 20"/>
</dbReference>
<accession>A0A445F909</accession>
<dbReference type="AlphaFoldDB" id="A0A445F909"/>
<reference evidence="1 2" key="1">
    <citation type="submission" date="2018-09" db="EMBL/GenBank/DDBJ databases">
        <title>A high-quality reference genome of wild soybean provides a powerful tool to mine soybean genomes.</title>
        <authorList>
            <person name="Xie M."/>
            <person name="Chung C.Y.L."/>
            <person name="Li M.-W."/>
            <person name="Wong F.-L."/>
            <person name="Chan T.-F."/>
            <person name="Lam H.-M."/>
        </authorList>
    </citation>
    <scope>NUCLEOTIDE SEQUENCE [LARGE SCALE GENOMIC DNA]</scope>
    <source>
        <strain evidence="2">cv. W05</strain>
        <tissue evidence="1">Hypocotyl of etiolated seedlings</tissue>
    </source>
</reference>
<keyword evidence="2" id="KW-1185">Reference proteome</keyword>